<evidence type="ECO:0000256" key="1">
    <source>
        <dbReference type="ARBA" id="ARBA00023015"/>
    </source>
</evidence>
<dbReference type="AlphaFoldDB" id="A1WQJ9"/>
<dbReference type="Pfam" id="PF12833">
    <property type="entry name" value="HTH_18"/>
    <property type="match status" value="1"/>
</dbReference>
<protein>
    <submittedName>
        <fullName evidence="5">Transcriptional regulator, AraC family</fullName>
    </submittedName>
</protein>
<evidence type="ECO:0000256" key="3">
    <source>
        <dbReference type="ARBA" id="ARBA00023163"/>
    </source>
</evidence>
<dbReference type="OrthoDB" id="185346at2"/>
<evidence type="ECO:0000256" key="2">
    <source>
        <dbReference type="ARBA" id="ARBA00023125"/>
    </source>
</evidence>
<evidence type="ECO:0000313" key="5">
    <source>
        <dbReference type="EMBL" id="ABM59906.1"/>
    </source>
</evidence>
<dbReference type="STRING" id="391735.Veis_4201"/>
<keyword evidence="3" id="KW-0804">Transcription</keyword>
<dbReference type="InterPro" id="IPR018060">
    <property type="entry name" value="HTH_AraC"/>
</dbReference>
<dbReference type="InterPro" id="IPR050204">
    <property type="entry name" value="AraC_XylS_family_regulators"/>
</dbReference>
<dbReference type="PANTHER" id="PTHR46796">
    <property type="entry name" value="HTH-TYPE TRANSCRIPTIONAL ACTIVATOR RHAS-RELATED"/>
    <property type="match status" value="1"/>
</dbReference>
<gene>
    <name evidence="5" type="ordered locus">Veis_4201</name>
</gene>
<dbReference type="Proteomes" id="UP000000374">
    <property type="component" value="Chromosome"/>
</dbReference>
<dbReference type="eggNOG" id="COG2207">
    <property type="taxonomic scope" value="Bacteria"/>
</dbReference>
<name>A1WQJ9_VEREI</name>
<dbReference type="SUPFAM" id="SSF46689">
    <property type="entry name" value="Homeodomain-like"/>
    <property type="match status" value="1"/>
</dbReference>
<dbReference type="InterPro" id="IPR009057">
    <property type="entry name" value="Homeodomain-like_sf"/>
</dbReference>
<dbReference type="GO" id="GO:0003700">
    <property type="term" value="F:DNA-binding transcription factor activity"/>
    <property type="evidence" value="ECO:0007669"/>
    <property type="project" value="InterPro"/>
</dbReference>
<dbReference type="KEGG" id="vei:Veis_4201"/>
<dbReference type="GeneID" id="76463499"/>
<keyword evidence="1" id="KW-0805">Transcription regulation</keyword>
<keyword evidence="6" id="KW-1185">Reference proteome</keyword>
<dbReference type="GO" id="GO:0043565">
    <property type="term" value="F:sequence-specific DNA binding"/>
    <property type="evidence" value="ECO:0007669"/>
    <property type="project" value="InterPro"/>
</dbReference>
<dbReference type="SMART" id="SM00342">
    <property type="entry name" value="HTH_ARAC"/>
    <property type="match status" value="1"/>
</dbReference>
<organism evidence="5 6">
    <name type="scientific">Verminephrobacter eiseniae (strain EF01-2)</name>
    <dbReference type="NCBI Taxonomy" id="391735"/>
    <lineage>
        <taxon>Bacteria</taxon>
        <taxon>Pseudomonadati</taxon>
        <taxon>Pseudomonadota</taxon>
        <taxon>Betaproteobacteria</taxon>
        <taxon>Burkholderiales</taxon>
        <taxon>Comamonadaceae</taxon>
        <taxon>Verminephrobacter</taxon>
    </lineage>
</organism>
<proteinExistence type="predicted"/>
<feature type="domain" description="HTH araC/xylS-type" evidence="4">
    <location>
        <begin position="100"/>
        <end position="198"/>
    </location>
</feature>
<dbReference type="RefSeq" id="WP_011811893.1">
    <property type="nucleotide sequence ID" value="NC_008786.1"/>
</dbReference>
<dbReference type="HOGENOM" id="CLU_047930_4_1_4"/>
<sequence length="198" mass="22449">MILKVPLRRLHEVYDDLTGTHASEPLCFDREIDLDSVDGQQWNALMRYFCEQLAHPSPLSMPKVRMTEEAMMRHLPCAQSMSVREHFSGQPAALAPRHLRRAREFMEAGLQQEISLKDIADHCGVSIRSLSRAFQSCYALSPMQVLRTLRLDRIRAELRRGASDASVSEVALHWGCSHLGRFAAAYRARFGEASQQPS</sequence>
<reference evidence="6" key="1">
    <citation type="submission" date="2006-12" db="EMBL/GenBank/DDBJ databases">
        <title>Complete sequence of chromosome 1 of Verminephrobacter eiseniae EF01-2.</title>
        <authorList>
            <person name="Copeland A."/>
            <person name="Lucas S."/>
            <person name="Lapidus A."/>
            <person name="Barry K."/>
            <person name="Detter J.C."/>
            <person name="Glavina del Rio T."/>
            <person name="Dalin E."/>
            <person name="Tice H."/>
            <person name="Pitluck S."/>
            <person name="Chertkov O."/>
            <person name="Brettin T."/>
            <person name="Bruce D."/>
            <person name="Han C."/>
            <person name="Tapia R."/>
            <person name="Gilna P."/>
            <person name="Schmutz J."/>
            <person name="Larimer F."/>
            <person name="Land M."/>
            <person name="Hauser L."/>
            <person name="Kyrpides N."/>
            <person name="Kim E."/>
            <person name="Stahl D."/>
            <person name="Richardson P."/>
        </authorList>
    </citation>
    <scope>NUCLEOTIDE SEQUENCE [LARGE SCALE GENOMIC DNA]</scope>
    <source>
        <strain evidence="6">EF01-2</strain>
    </source>
</reference>
<dbReference type="EMBL" id="CP000542">
    <property type="protein sequence ID" value="ABM59906.1"/>
    <property type="molecule type" value="Genomic_DNA"/>
</dbReference>
<dbReference type="PANTHER" id="PTHR46796:SF12">
    <property type="entry name" value="HTH-TYPE DNA-BINDING TRANSCRIPTIONAL ACTIVATOR EUTR"/>
    <property type="match status" value="1"/>
</dbReference>
<accession>A1WQJ9</accession>
<dbReference type="PROSITE" id="PS01124">
    <property type="entry name" value="HTH_ARAC_FAMILY_2"/>
    <property type="match status" value="1"/>
</dbReference>
<keyword evidence="2" id="KW-0238">DNA-binding</keyword>
<dbReference type="Gene3D" id="1.10.10.60">
    <property type="entry name" value="Homeodomain-like"/>
    <property type="match status" value="1"/>
</dbReference>
<evidence type="ECO:0000313" key="6">
    <source>
        <dbReference type="Proteomes" id="UP000000374"/>
    </source>
</evidence>
<evidence type="ECO:0000259" key="4">
    <source>
        <dbReference type="PROSITE" id="PS01124"/>
    </source>
</evidence>